<keyword evidence="3" id="KW-0238">DNA-binding</keyword>
<dbReference type="FunFam" id="1.10.10.60:FF:000132">
    <property type="entry name" value="AraC family transcriptional regulator"/>
    <property type="match status" value="1"/>
</dbReference>
<dbReference type="PANTHER" id="PTHR11019:SF199">
    <property type="entry name" value="HTH-TYPE TRANSCRIPTIONAL REGULATOR NIMR"/>
    <property type="match status" value="1"/>
</dbReference>
<feature type="domain" description="HTH araC/xylS-type" evidence="6">
    <location>
        <begin position="168"/>
        <end position="265"/>
    </location>
</feature>
<evidence type="ECO:0000256" key="5">
    <source>
        <dbReference type="SAM" id="MobiDB-lite"/>
    </source>
</evidence>
<organism evidence="7 8">
    <name type="scientific">Herbaspirillum frisingense GSF30</name>
    <dbReference type="NCBI Taxonomy" id="864073"/>
    <lineage>
        <taxon>Bacteria</taxon>
        <taxon>Pseudomonadati</taxon>
        <taxon>Pseudomonadota</taxon>
        <taxon>Betaproteobacteria</taxon>
        <taxon>Burkholderiales</taxon>
        <taxon>Oxalobacteraceae</taxon>
        <taxon>Herbaspirillum</taxon>
    </lineage>
</organism>
<dbReference type="InterPro" id="IPR011051">
    <property type="entry name" value="RmlC_Cupin_sf"/>
</dbReference>
<evidence type="ECO:0000256" key="1">
    <source>
        <dbReference type="ARBA" id="ARBA00022491"/>
    </source>
</evidence>
<comment type="caution">
    <text evidence="7">The sequence shown here is derived from an EMBL/GenBank/DDBJ whole genome shotgun (WGS) entry which is preliminary data.</text>
</comment>
<dbReference type="InterPro" id="IPR014710">
    <property type="entry name" value="RmlC-like_jellyroll"/>
</dbReference>
<gene>
    <name evidence="7" type="ORF">HFRIS_001569</name>
</gene>
<dbReference type="Proteomes" id="UP000006772">
    <property type="component" value="Unassembled WGS sequence"/>
</dbReference>
<keyword evidence="4" id="KW-0804">Transcription</keyword>
<evidence type="ECO:0000313" key="8">
    <source>
        <dbReference type="Proteomes" id="UP000006772"/>
    </source>
</evidence>
<evidence type="ECO:0000259" key="6">
    <source>
        <dbReference type="PROSITE" id="PS01124"/>
    </source>
</evidence>
<dbReference type="InterPro" id="IPR018060">
    <property type="entry name" value="HTH_AraC"/>
</dbReference>
<dbReference type="InterPro" id="IPR003313">
    <property type="entry name" value="AraC-bd"/>
</dbReference>
<evidence type="ECO:0000256" key="4">
    <source>
        <dbReference type="ARBA" id="ARBA00023163"/>
    </source>
</evidence>
<feature type="compositionally biased region" description="Pro residues" evidence="5">
    <location>
        <begin position="269"/>
        <end position="282"/>
    </location>
</feature>
<name>A0AAI9IHS4_9BURK</name>
<evidence type="ECO:0000313" key="7">
    <source>
        <dbReference type="EMBL" id="EOA06407.1"/>
    </source>
</evidence>
<dbReference type="Pfam" id="PF02311">
    <property type="entry name" value="AraC_binding"/>
    <property type="match status" value="1"/>
</dbReference>
<dbReference type="RefSeq" id="WP_006461455.1">
    <property type="nucleotide sequence ID" value="NZ_AEEC02000002.1"/>
</dbReference>
<dbReference type="SMART" id="SM00342">
    <property type="entry name" value="HTH_ARAC"/>
    <property type="match status" value="1"/>
</dbReference>
<dbReference type="EMBL" id="AEEC02000002">
    <property type="protein sequence ID" value="EOA06407.1"/>
    <property type="molecule type" value="Genomic_DNA"/>
</dbReference>
<dbReference type="SUPFAM" id="SSF46689">
    <property type="entry name" value="Homeodomain-like"/>
    <property type="match status" value="1"/>
</dbReference>
<accession>A0AAI9IHS4</accession>
<evidence type="ECO:0000256" key="2">
    <source>
        <dbReference type="ARBA" id="ARBA00023015"/>
    </source>
</evidence>
<dbReference type="GO" id="GO:0003700">
    <property type="term" value="F:DNA-binding transcription factor activity"/>
    <property type="evidence" value="ECO:0007669"/>
    <property type="project" value="InterPro"/>
</dbReference>
<dbReference type="AlphaFoldDB" id="A0AAI9IHS4"/>
<dbReference type="Pfam" id="PF12833">
    <property type="entry name" value="HTH_18"/>
    <property type="match status" value="1"/>
</dbReference>
<dbReference type="PANTHER" id="PTHR11019">
    <property type="entry name" value="HTH-TYPE TRANSCRIPTIONAL REGULATOR NIMR"/>
    <property type="match status" value="1"/>
</dbReference>
<feature type="region of interest" description="Disordered" evidence="5">
    <location>
        <begin position="260"/>
        <end position="297"/>
    </location>
</feature>
<sequence length="297" mass="33229">MPTLYASLVEYDPDRLAAAVTALRVHTRESERETPFHSHRKGQLVVALHGAVTCETAQGMWIVPPQSAVWIPAGVPHSNRVTLDGQLCFLFIDPDAARMPTTCCTLALTPLLVQMICHLAEQAQDYAPHERTARLAAVLVEELEHSQRQAQPAHLPPPLPMPRHSRLREIARRLAEQPADRSTVAEWGQRHAMSERSFARFVQAETGMSFGRWRRQIHLMVALQRLASGSSVQRVSQDLGYDSVSAFITMFKKTLGKPPARYMAQRQAHPPPPSPTSPPLPTAPYFQPKRTPSWKPN</sequence>
<evidence type="ECO:0000256" key="3">
    <source>
        <dbReference type="ARBA" id="ARBA00023125"/>
    </source>
</evidence>
<dbReference type="GO" id="GO:0043565">
    <property type="term" value="F:sequence-specific DNA binding"/>
    <property type="evidence" value="ECO:0007669"/>
    <property type="project" value="InterPro"/>
</dbReference>
<dbReference type="InterPro" id="IPR009057">
    <property type="entry name" value="Homeodomain-like_sf"/>
</dbReference>
<protein>
    <submittedName>
        <fullName evidence="7">AraC family transcriptional regulator</fullName>
    </submittedName>
</protein>
<keyword evidence="1" id="KW-0678">Repressor</keyword>
<dbReference type="Gene3D" id="2.60.120.10">
    <property type="entry name" value="Jelly Rolls"/>
    <property type="match status" value="1"/>
</dbReference>
<dbReference type="PROSITE" id="PS01124">
    <property type="entry name" value="HTH_ARAC_FAMILY_2"/>
    <property type="match status" value="1"/>
</dbReference>
<reference evidence="7 8" key="1">
    <citation type="journal article" date="2013" name="Front. Microbiol.">
        <title>The genome of the endophytic bacterium H. frisingense GSF30(T) identifies diverse strategies in the Herbaspirillum genus to interact with plants.</title>
        <authorList>
            <person name="Straub D."/>
            <person name="Rothballer M."/>
            <person name="Hartmann A."/>
            <person name="Ludewig U."/>
        </authorList>
    </citation>
    <scope>NUCLEOTIDE SEQUENCE [LARGE SCALE GENOMIC DNA]</scope>
    <source>
        <strain evidence="7 8">GSF30</strain>
    </source>
</reference>
<dbReference type="Gene3D" id="1.10.10.60">
    <property type="entry name" value="Homeodomain-like"/>
    <property type="match status" value="1"/>
</dbReference>
<dbReference type="CDD" id="cd06124">
    <property type="entry name" value="cupin_NimR-like_N"/>
    <property type="match status" value="1"/>
</dbReference>
<dbReference type="SUPFAM" id="SSF51182">
    <property type="entry name" value="RmlC-like cupins"/>
    <property type="match status" value="1"/>
</dbReference>
<proteinExistence type="predicted"/>
<keyword evidence="2" id="KW-0805">Transcription regulation</keyword>